<keyword evidence="2 6" id="KW-0698">rRNA processing</keyword>
<dbReference type="PANTHER" id="PTHR34276">
    <property type="entry name" value="MINI-RIBONUCLEASE 3"/>
    <property type="match status" value="1"/>
</dbReference>
<comment type="similarity">
    <text evidence="6">Belongs to the MrnC RNase family.</text>
</comment>
<reference evidence="8 9" key="1">
    <citation type="submission" date="2020-08" db="EMBL/GenBank/DDBJ databases">
        <title>Genome public.</title>
        <authorList>
            <person name="Liu C."/>
            <person name="Sun Q."/>
        </authorList>
    </citation>
    <scope>NUCLEOTIDE SEQUENCE [LARGE SCALE GENOMIC DNA]</scope>
    <source>
        <strain evidence="8 9">NSJ-46</strain>
    </source>
</reference>
<name>A0ABR7N6S2_9FIRM</name>
<keyword evidence="3 6" id="KW-0540">Nuclease</keyword>
<gene>
    <name evidence="6" type="primary">mrnC</name>
    <name evidence="8" type="ORF">H8716_01875</name>
</gene>
<comment type="subunit">
    <text evidence="6">Homodimer.</text>
</comment>
<dbReference type="HAMAP" id="MF_01468">
    <property type="entry name" value="RNase_Mini_III"/>
    <property type="match status" value="1"/>
</dbReference>
<evidence type="ECO:0000313" key="8">
    <source>
        <dbReference type="EMBL" id="MBC8571840.1"/>
    </source>
</evidence>
<sequence length="159" mass="18603">MGESIINQDYLEQQMNLPEVDLRQYSPLTLAYIGDGVFELIIRTIMVQQENCPVQKLHRRTSTLVKAENQAEMIDRMMPYLTEEEQTAYRRGRNAKSYTKAKNASTGTYRKATGFEALIGYLYLQKKLERIIDLVKIGLEGEDFKRIDAHNHYREQKEH</sequence>
<dbReference type="CDD" id="cd00593">
    <property type="entry name" value="RIBOc"/>
    <property type="match status" value="1"/>
</dbReference>
<accession>A0ABR7N6S2</accession>
<evidence type="ECO:0000256" key="1">
    <source>
        <dbReference type="ARBA" id="ARBA00022517"/>
    </source>
</evidence>
<dbReference type="Gene3D" id="1.10.1520.10">
    <property type="entry name" value="Ribonuclease III domain"/>
    <property type="match status" value="1"/>
</dbReference>
<keyword evidence="1 6" id="KW-0690">Ribosome biogenesis</keyword>
<evidence type="ECO:0000256" key="5">
    <source>
        <dbReference type="ARBA" id="ARBA00022801"/>
    </source>
</evidence>
<dbReference type="InterPro" id="IPR000999">
    <property type="entry name" value="RNase_III_dom"/>
</dbReference>
<dbReference type="RefSeq" id="WP_249306778.1">
    <property type="nucleotide sequence ID" value="NZ_JACRSZ010000001.1"/>
</dbReference>
<keyword evidence="6" id="KW-0699">rRNA-binding</keyword>
<evidence type="ECO:0000256" key="3">
    <source>
        <dbReference type="ARBA" id="ARBA00022722"/>
    </source>
</evidence>
<evidence type="ECO:0000256" key="4">
    <source>
        <dbReference type="ARBA" id="ARBA00022759"/>
    </source>
</evidence>
<keyword evidence="6" id="KW-0963">Cytoplasm</keyword>
<keyword evidence="5 6" id="KW-0378">Hydrolase</keyword>
<dbReference type="InterPro" id="IPR008226">
    <property type="entry name" value="Mini3_fam"/>
</dbReference>
<proteinExistence type="inferred from homology"/>
<keyword evidence="9" id="KW-1185">Reference proteome</keyword>
<evidence type="ECO:0000256" key="6">
    <source>
        <dbReference type="HAMAP-Rule" id="MF_01468"/>
    </source>
</evidence>
<dbReference type="InterPro" id="IPR036389">
    <property type="entry name" value="RNase_III_sf"/>
</dbReference>
<protein>
    <recommendedName>
        <fullName evidence="6">Mini-ribonuclease 3</fullName>
        <shortName evidence="6">Mini-3</shortName>
        <shortName evidence="6">Mini-RNase 3</shortName>
        <ecNumber evidence="6">3.1.26.-</ecNumber>
    </recommendedName>
    <alternativeName>
        <fullName evidence="6">Mini-RNase III</fullName>
        <shortName evidence="6">Mini-III</shortName>
    </alternativeName>
</protein>
<comment type="caution">
    <text evidence="8">The sequence shown here is derived from an EMBL/GenBank/DDBJ whole genome shotgun (WGS) entry which is preliminary data.</text>
</comment>
<keyword evidence="4 6" id="KW-0255">Endonuclease</keyword>
<dbReference type="EC" id="3.1.26.-" evidence="6"/>
<keyword evidence="6" id="KW-0460">Magnesium</keyword>
<feature type="active site" evidence="6">
    <location>
        <position position="35"/>
    </location>
</feature>
<dbReference type="SMART" id="SM00535">
    <property type="entry name" value="RIBOc"/>
    <property type="match status" value="1"/>
</dbReference>
<comment type="function">
    <text evidence="6">Involved in correct processing of both the 5' and 3' ends of 23S rRNA precursor. Processes 30S rRNA precursor transcript even in absence of ribonuclease 3 (Rnc); Rnc processes 30S rRNA into smaller rRNA precursors.</text>
</comment>
<dbReference type="SUPFAM" id="SSF69065">
    <property type="entry name" value="RNase III domain-like"/>
    <property type="match status" value="1"/>
</dbReference>
<keyword evidence="6" id="KW-0694">RNA-binding</keyword>
<dbReference type="Pfam" id="PF00636">
    <property type="entry name" value="Ribonuclease_3"/>
    <property type="match status" value="1"/>
</dbReference>
<comment type="subcellular location">
    <subcellularLocation>
        <location evidence="6">Cytoplasm</location>
    </subcellularLocation>
</comment>
<evidence type="ECO:0000256" key="2">
    <source>
        <dbReference type="ARBA" id="ARBA00022552"/>
    </source>
</evidence>
<dbReference type="EMBL" id="JACRSZ010000001">
    <property type="protein sequence ID" value="MBC8571840.1"/>
    <property type="molecule type" value="Genomic_DNA"/>
</dbReference>
<dbReference type="Proteomes" id="UP000657421">
    <property type="component" value="Unassembled WGS sequence"/>
</dbReference>
<feature type="domain" description="RNase III" evidence="7">
    <location>
        <begin position="9"/>
        <end position="149"/>
    </location>
</feature>
<comment type="cofactor">
    <cofactor evidence="6">
        <name>Mg(2+)</name>
        <dbReference type="ChEBI" id="CHEBI:18420"/>
    </cofactor>
</comment>
<dbReference type="PANTHER" id="PTHR34276:SF1">
    <property type="entry name" value="MINI-RIBONUCLEASE 3"/>
    <property type="match status" value="1"/>
</dbReference>
<evidence type="ECO:0000259" key="7">
    <source>
        <dbReference type="SMART" id="SM00535"/>
    </source>
</evidence>
<organism evidence="8 9">
    <name type="scientific">Jingyaoa shaoxingensis</name>
    <dbReference type="NCBI Taxonomy" id="2763671"/>
    <lineage>
        <taxon>Bacteria</taxon>
        <taxon>Bacillati</taxon>
        <taxon>Bacillota</taxon>
        <taxon>Clostridia</taxon>
        <taxon>Lachnospirales</taxon>
        <taxon>Lachnospiraceae</taxon>
        <taxon>Jingyaoa</taxon>
    </lineage>
</organism>
<evidence type="ECO:0000313" key="9">
    <source>
        <dbReference type="Proteomes" id="UP000657421"/>
    </source>
</evidence>